<evidence type="ECO:0000259" key="2">
    <source>
        <dbReference type="Pfam" id="PF05970"/>
    </source>
</evidence>
<keyword evidence="1" id="KW-0227">DNA damage</keyword>
<gene>
    <name evidence="3" type="ORF">CRE_06301</name>
</gene>
<sequence>MLICSTTPDLFLKENDLFNCARERTRCNRGKGNNPPESDRKMHERFNREARTRKIIVLPVSHSGVAVNLLPNGCTAHRKFGTPIEVSDVRKFLISPDSAEDVNDLNLTESAQLLFVLTTKPSIGWMEIT</sequence>
<comment type="catalytic activity">
    <reaction evidence="1">
        <text>ATP + H2O = ADP + phosphate + H(+)</text>
        <dbReference type="Rhea" id="RHEA:13065"/>
        <dbReference type="ChEBI" id="CHEBI:15377"/>
        <dbReference type="ChEBI" id="CHEBI:15378"/>
        <dbReference type="ChEBI" id="CHEBI:30616"/>
        <dbReference type="ChEBI" id="CHEBI:43474"/>
        <dbReference type="ChEBI" id="CHEBI:456216"/>
        <dbReference type="EC" id="5.6.2.3"/>
    </reaction>
</comment>
<dbReference type="EC" id="5.6.2.3" evidence="1"/>
<dbReference type="GO" id="GO:0043139">
    <property type="term" value="F:5'-3' DNA helicase activity"/>
    <property type="evidence" value="ECO:0007669"/>
    <property type="project" value="UniProtKB-EC"/>
</dbReference>
<keyword evidence="1" id="KW-0233">DNA recombination</keyword>
<dbReference type="EMBL" id="DS268421">
    <property type="protein sequence ID" value="EFO88897.1"/>
    <property type="molecule type" value="Genomic_DNA"/>
</dbReference>
<dbReference type="GO" id="GO:0006310">
    <property type="term" value="P:DNA recombination"/>
    <property type="evidence" value="ECO:0007669"/>
    <property type="project" value="UniProtKB-KW"/>
</dbReference>
<comment type="similarity">
    <text evidence="1">Belongs to the helicase family.</text>
</comment>
<keyword evidence="1" id="KW-0347">Helicase</keyword>
<dbReference type="Proteomes" id="UP000008281">
    <property type="component" value="Unassembled WGS sequence"/>
</dbReference>
<dbReference type="GO" id="GO:0016787">
    <property type="term" value="F:hydrolase activity"/>
    <property type="evidence" value="ECO:0007669"/>
    <property type="project" value="UniProtKB-KW"/>
</dbReference>
<dbReference type="GO" id="GO:0000723">
    <property type="term" value="P:telomere maintenance"/>
    <property type="evidence" value="ECO:0007669"/>
    <property type="project" value="InterPro"/>
</dbReference>
<evidence type="ECO:0000313" key="3">
    <source>
        <dbReference type="EMBL" id="EFO88897.1"/>
    </source>
</evidence>
<protein>
    <recommendedName>
        <fullName evidence="1">ATP-dependent DNA helicase</fullName>
        <ecNumber evidence="1">5.6.2.3</ecNumber>
    </recommendedName>
</protein>
<dbReference type="Pfam" id="PF05970">
    <property type="entry name" value="PIF1"/>
    <property type="match status" value="1"/>
</dbReference>
<keyword evidence="1" id="KW-0378">Hydrolase</keyword>
<organism evidence="4">
    <name type="scientific">Caenorhabditis remanei</name>
    <name type="common">Caenorhabditis vulgaris</name>
    <dbReference type="NCBI Taxonomy" id="31234"/>
    <lineage>
        <taxon>Eukaryota</taxon>
        <taxon>Metazoa</taxon>
        <taxon>Ecdysozoa</taxon>
        <taxon>Nematoda</taxon>
        <taxon>Chromadorea</taxon>
        <taxon>Rhabditida</taxon>
        <taxon>Rhabditina</taxon>
        <taxon>Rhabditomorpha</taxon>
        <taxon>Rhabditoidea</taxon>
        <taxon>Rhabditidae</taxon>
        <taxon>Peloderinae</taxon>
        <taxon>Caenorhabditis</taxon>
    </lineage>
</organism>
<dbReference type="InParanoid" id="E3M137"/>
<keyword evidence="1" id="KW-0067">ATP-binding</keyword>
<keyword evidence="1" id="KW-0547">Nucleotide-binding</keyword>
<dbReference type="GO" id="GO:0006281">
    <property type="term" value="P:DNA repair"/>
    <property type="evidence" value="ECO:0007669"/>
    <property type="project" value="UniProtKB-KW"/>
</dbReference>
<dbReference type="GO" id="GO:0005524">
    <property type="term" value="F:ATP binding"/>
    <property type="evidence" value="ECO:0007669"/>
    <property type="project" value="UniProtKB-KW"/>
</dbReference>
<evidence type="ECO:0000256" key="1">
    <source>
        <dbReference type="RuleBase" id="RU363044"/>
    </source>
</evidence>
<feature type="domain" description="DNA helicase Pif1-like DEAD-box helicase" evidence="2">
    <location>
        <begin position="47"/>
        <end position="99"/>
    </location>
</feature>
<dbReference type="HOGENOM" id="CLU_1950782_0_0_1"/>
<evidence type="ECO:0000313" key="4">
    <source>
        <dbReference type="Proteomes" id="UP000008281"/>
    </source>
</evidence>
<name>E3M137_CAERE</name>
<proteinExistence type="inferred from homology"/>
<keyword evidence="1" id="KW-0234">DNA repair</keyword>
<reference evidence="3" key="1">
    <citation type="submission" date="2007-07" db="EMBL/GenBank/DDBJ databases">
        <title>PCAP assembly of the Caenorhabditis remanei genome.</title>
        <authorList>
            <consortium name="The Caenorhabditis remanei Sequencing Consortium"/>
            <person name="Wilson R.K."/>
        </authorList>
    </citation>
    <scope>NUCLEOTIDE SEQUENCE [LARGE SCALE GENOMIC DNA]</scope>
    <source>
        <strain evidence="3">PB4641</strain>
    </source>
</reference>
<dbReference type="AlphaFoldDB" id="E3M137"/>
<dbReference type="InterPro" id="IPR010285">
    <property type="entry name" value="DNA_helicase_pif1-like_DEAD"/>
</dbReference>
<keyword evidence="4" id="KW-1185">Reference proteome</keyword>
<comment type="cofactor">
    <cofactor evidence="1">
        <name>Mg(2+)</name>
        <dbReference type="ChEBI" id="CHEBI:18420"/>
    </cofactor>
</comment>
<accession>E3M137</accession>